<dbReference type="SUPFAM" id="SSF55486">
    <property type="entry name" value="Metalloproteases ('zincins'), catalytic domain"/>
    <property type="match status" value="1"/>
</dbReference>
<dbReference type="InterPro" id="IPR001567">
    <property type="entry name" value="Pept_M3A_M3B_dom"/>
</dbReference>
<organism evidence="9 10">
    <name type="scientific">Aureobasidium melanogenum (strain CBS 110374)</name>
    <name type="common">Aureobasidium pullulans var. melanogenum</name>
    <dbReference type="NCBI Taxonomy" id="1043003"/>
    <lineage>
        <taxon>Eukaryota</taxon>
        <taxon>Fungi</taxon>
        <taxon>Dikarya</taxon>
        <taxon>Ascomycota</taxon>
        <taxon>Pezizomycotina</taxon>
        <taxon>Dothideomycetes</taxon>
        <taxon>Dothideomycetidae</taxon>
        <taxon>Dothideales</taxon>
        <taxon>Saccotheciaceae</taxon>
        <taxon>Aureobasidium</taxon>
    </lineage>
</organism>
<dbReference type="Gene3D" id="1.20.1050.40">
    <property type="entry name" value="Endopeptidase. Chain P, domain 1"/>
    <property type="match status" value="1"/>
</dbReference>
<dbReference type="CDD" id="cd06455">
    <property type="entry name" value="M3A_TOP"/>
    <property type="match status" value="1"/>
</dbReference>
<dbReference type="GO" id="GO:0005758">
    <property type="term" value="C:mitochondrial intermembrane space"/>
    <property type="evidence" value="ECO:0007669"/>
    <property type="project" value="TreeGrafter"/>
</dbReference>
<keyword evidence="6 7" id="KW-0482">Metalloprotease</keyword>
<dbReference type="InterPro" id="IPR024080">
    <property type="entry name" value="Neurolysin/TOP_N"/>
</dbReference>
<evidence type="ECO:0000256" key="7">
    <source>
        <dbReference type="RuleBase" id="RU003435"/>
    </source>
</evidence>
<dbReference type="GO" id="GO:0006518">
    <property type="term" value="P:peptide metabolic process"/>
    <property type="evidence" value="ECO:0007669"/>
    <property type="project" value="TreeGrafter"/>
</dbReference>
<keyword evidence="10" id="KW-1185">Reference proteome</keyword>
<evidence type="ECO:0000256" key="3">
    <source>
        <dbReference type="ARBA" id="ARBA00022723"/>
    </source>
</evidence>
<dbReference type="Proteomes" id="UP000030672">
    <property type="component" value="Unassembled WGS sequence"/>
</dbReference>
<dbReference type="InterPro" id="IPR024077">
    <property type="entry name" value="Neurolysin/TOP_dom2"/>
</dbReference>
<dbReference type="GO" id="GO:0004222">
    <property type="term" value="F:metalloendopeptidase activity"/>
    <property type="evidence" value="ECO:0007669"/>
    <property type="project" value="InterPro"/>
</dbReference>
<keyword evidence="5 7" id="KW-0862">Zinc</keyword>
<dbReference type="InterPro" id="IPR024079">
    <property type="entry name" value="MetalloPept_cat_dom_sf"/>
</dbReference>
<reference evidence="9 10" key="1">
    <citation type="journal article" date="2014" name="BMC Genomics">
        <title>Genome sequencing of four Aureobasidium pullulans varieties: biotechnological potential, stress tolerance, and description of new species.</title>
        <authorList>
            <person name="Gostin Ar C."/>
            <person name="Ohm R.A."/>
            <person name="Kogej T."/>
            <person name="Sonjak S."/>
            <person name="Turk M."/>
            <person name="Zajc J."/>
            <person name="Zalar P."/>
            <person name="Grube M."/>
            <person name="Sun H."/>
            <person name="Han J."/>
            <person name="Sharma A."/>
            <person name="Chiniquy J."/>
            <person name="Ngan C.Y."/>
            <person name="Lipzen A."/>
            <person name="Barry K."/>
            <person name="Grigoriev I.V."/>
            <person name="Gunde-Cimerman N."/>
        </authorList>
    </citation>
    <scope>NUCLEOTIDE SEQUENCE [LARGE SCALE GENOMIC DNA]</scope>
    <source>
        <strain evidence="9 10">CBS 110374</strain>
    </source>
</reference>
<dbReference type="RefSeq" id="XP_040882044.1">
    <property type="nucleotide sequence ID" value="XM_041027665.1"/>
</dbReference>
<accession>A0A074WRG0</accession>
<dbReference type="GO" id="GO:0046872">
    <property type="term" value="F:metal ion binding"/>
    <property type="evidence" value="ECO:0007669"/>
    <property type="project" value="UniProtKB-UniRule"/>
</dbReference>
<dbReference type="GO" id="GO:0006508">
    <property type="term" value="P:proteolysis"/>
    <property type="evidence" value="ECO:0007669"/>
    <property type="project" value="UniProtKB-KW"/>
</dbReference>
<keyword evidence="4 7" id="KW-0378">Hydrolase</keyword>
<gene>
    <name evidence="9" type="ORF">M437DRAFT_81999</name>
</gene>
<evidence type="ECO:0000256" key="1">
    <source>
        <dbReference type="ARBA" id="ARBA00006040"/>
    </source>
</evidence>
<sequence>MQHQTPPQQYPQLIPTDKILTLTEQHINTLRTARNNIVKDITPSTATFLTVVKPLAEAQHSIEDSFGMIAMLRYASPDANARAAAEQARSLWNLAFSEFADRSDVYILLQAVKDRNEDLDAESAKYLDELLADFVRCGHGVLDPEGIAEYVARRNKIDKLRAEFTRNVRNCEQGIWLSESELGGVLHQDITRFRNAGAKQPGRDSSDGNKTCFIALNKHDVGAVLQYARNSETRERVYIANVAKLPENLSIFKEVLRLRDLNARQLGYKSHAAFRLEKRLAKTTQWVYDFLDKLEGTLLPQGKKEMAELLDLRASQTRNYKSESSDPDTMLAWDYPYWKRLALENTSVSHDKIAEYFPIQVAVPRMLDLFSDCLQLRFLNVKSPEVWHADVSAWEVWDDRSEQRNQFIGYLYMDLVFRENKHRGCQNVNLQPSYIDSDGKRRYPATLLMCNFPPFAPAGSPSCILLKHGQLISLFHELGHGIHDLLSRTTYSRFHGWRSPPDYAEALSIMLENYVWLPSELKLMSCHYTSLSPELLHEWQLQHPDEKPPIATIPDHLLDPLIQSRFAFRALYMLGQLADSRFDMTVHDSPSHSHCTSLNSTNLYIDLHSTLTLLSPSSNKAEHGHPHTDFTHLLAGYDAGYYSYLSAQVFASDIFAQFSDKPRNQETWERYRKLVLERGASTDELQNLEEFLGGRPVDIAKVL</sequence>
<name>A0A074WRG0_AURM1</name>
<dbReference type="PANTHER" id="PTHR11804:SF84">
    <property type="entry name" value="SACCHAROLYSIN"/>
    <property type="match status" value="1"/>
</dbReference>
<protein>
    <submittedName>
        <fullName evidence="9">Peptidase family M3</fullName>
    </submittedName>
</protein>
<evidence type="ECO:0000313" key="10">
    <source>
        <dbReference type="Proteomes" id="UP000030672"/>
    </source>
</evidence>
<dbReference type="InterPro" id="IPR045090">
    <property type="entry name" value="Pept_M3A_M3B"/>
</dbReference>
<evidence type="ECO:0000256" key="5">
    <source>
        <dbReference type="ARBA" id="ARBA00022833"/>
    </source>
</evidence>
<dbReference type="EMBL" id="KL584827">
    <property type="protein sequence ID" value="KEQ65021.1"/>
    <property type="molecule type" value="Genomic_DNA"/>
</dbReference>
<evidence type="ECO:0000256" key="2">
    <source>
        <dbReference type="ARBA" id="ARBA00022670"/>
    </source>
</evidence>
<dbReference type="Gene3D" id="1.10.1370.10">
    <property type="entry name" value="Neurolysin, domain 3"/>
    <property type="match status" value="1"/>
</dbReference>
<feature type="domain" description="Peptidase M3A/M3B catalytic" evidence="8">
    <location>
        <begin position="224"/>
        <end position="695"/>
    </location>
</feature>
<dbReference type="PANTHER" id="PTHR11804">
    <property type="entry name" value="PROTEASE M3 THIMET OLIGOPEPTIDASE-RELATED"/>
    <property type="match status" value="1"/>
</dbReference>
<evidence type="ECO:0000256" key="4">
    <source>
        <dbReference type="ARBA" id="ARBA00022801"/>
    </source>
</evidence>
<evidence type="ECO:0000256" key="6">
    <source>
        <dbReference type="ARBA" id="ARBA00023049"/>
    </source>
</evidence>
<proteinExistence type="inferred from homology"/>
<keyword evidence="2 7" id="KW-0645">Protease</keyword>
<dbReference type="GeneID" id="63921038"/>
<comment type="cofactor">
    <cofactor evidence="7">
        <name>Zn(2+)</name>
        <dbReference type="ChEBI" id="CHEBI:29105"/>
    </cofactor>
    <text evidence="7">Binds 1 zinc ion.</text>
</comment>
<dbReference type="Pfam" id="PF01432">
    <property type="entry name" value="Peptidase_M3"/>
    <property type="match status" value="1"/>
</dbReference>
<dbReference type="AlphaFoldDB" id="A0A074WRG0"/>
<evidence type="ECO:0000259" key="8">
    <source>
        <dbReference type="Pfam" id="PF01432"/>
    </source>
</evidence>
<dbReference type="HOGENOM" id="CLU_001805_1_0_1"/>
<keyword evidence="3 7" id="KW-0479">Metal-binding</keyword>
<evidence type="ECO:0000313" key="9">
    <source>
        <dbReference type="EMBL" id="KEQ65021.1"/>
    </source>
</evidence>
<comment type="similarity">
    <text evidence="1 7">Belongs to the peptidase M3 family.</text>
</comment>
<dbReference type="Gene3D" id="3.40.390.10">
    <property type="entry name" value="Collagenase (Catalytic Domain)"/>
    <property type="match status" value="1"/>
</dbReference>